<keyword evidence="2" id="KW-0677">Repeat</keyword>
<evidence type="ECO:0000256" key="3">
    <source>
        <dbReference type="ARBA" id="ARBA00022801"/>
    </source>
</evidence>
<feature type="chain" id="PRO_5007056305" evidence="6">
    <location>
        <begin position="33"/>
        <end position="484"/>
    </location>
</feature>
<dbReference type="PANTHER" id="PTHR23221:SF7">
    <property type="entry name" value="PHOSPHATIDYLINOSITOL-GLYCAN-SPECIFIC PHOSPHOLIPASE D"/>
    <property type="match status" value="1"/>
</dbReference>
<dbReference type="Pfam" id="PF13517">
    <property type="entry name" value="FG-GAP_3"/>
    <property type="match status" value="1"/>
</dbReference>
<keyword evidence="3" id="KW-0378">Hydrolase</keyword>
<evidence type="ECO:0000256" key="5">
    <source>
        <dbReference type="SAM" id="MobiDB-lite"/>
    </source>
</evidence>
<dbReference type="GO" id="GO:0008305">
    <property type="term" value="C:integrin complex"/>
    <property type="evidence" value="ECO:0007669"/>
    <property type="project" value="InterPro"/>
</dbReference>
<dbReference type="InterPro" id="IPR013519">
    <property type="entry name" value="Int_alpha_beta-p"/>
</dbReference>
<protein>
    <submittedName>
        <fullName evidence="7">Esterase</fullName>
    </submittedName>
</protein>
<comment type="caution">
    <text evidence="7">The sequence shown here is derived from an EMBL/GenBank/DDBJ whole genome shotgun (WGS) entry which is preliminary data.</text>
</comment>
<dbReference type="InterPro" id="IPR013517">
    <property type="entry name" value="FG-GAP"/>
</dbReference>
<name>A0A0X3VVT5_STRVO</name>
<evidence type="ECO:0000256" key="1">
    <source>
        <dbReference type="ARBA" id="ARBA00022729"/>
    </source>
</evidence>
<dbReference type="PROSITE" id="PS51470">
    <property type="entry name" value="FG_GAP"/>
    <property type="match status" value="2"/>
</dbReference>
<dbReference type="AlphaFoldDB" id="A0A0X3VVT5"/>
<organism evidence="7 8">
    <name type="scientific">Streptomyces violaceusniger</name>
    <dbReference type="NCBI Taxonomy" id="68280"/>
    <lineage>
        <taxon>Bacteria</taxon>
        <taxon>Bacillati</taxon>
        <taxon>Actinomycetota</taxon>
        <taxon>Actinomycetes</taxon>
        <taxon>Kitasatosporales</taxon>
        <taxon>Streptomycetaceae</taxon>
        <taxon>Streptomyces</taxon>
        <taxon>Streptomyces violaceusniger group</taxon>
    </lineage>
</organism>
<evidence type="ECO:0000256" key="4">
    <source>
        <dbReference type="ARBA" id="ARBA00023180"/>
    </source>
</evidence>
<keyword evidence="1 6" id="KW-0732">Signal</keyword>
<keyword evidence="4" id="KW-0325">Glycoprotein</keyword>
<evidence type="ECO:0000256" key="6">
    <source>
        <dbReference type="SAM" id="SignalP"/>
    </source>
</evidence>
<dbReference type="Pfam" id="PF01839">
    <property type="entry name" value="FG-GAP"/>
    <property type="match status" value="3"/>
</dbReference>
<evidence type="ECO:0000313" key="8">
    <source>
        <dbReference type="Proteomes" id="UP000053413"/>
    </source>
</evidence>
<dbReference type="RefSeq" id="WP_059146638.1">
    <property type="nucleotide sequence ID" value="NZ_LLZJ01000373.1"/>
</dbReference>
<dbReference type="PRINTS" id="PR01185">
    <property type="entry name" value="INTEGRINA"/>
</dbReference>
<feature type="region of interest" description="Disordered" evidence="5">
    <location>
        <begin position="205"/>
        <end position="231"/>
    </location>
</feature>
<evidence type="ECO:0000256" key="2">
    <source>
        <dbReference type="ARBA" id="ARBA00022737"/>
    </source>
</evidence>
<evidence type="ECO:0000313" key="7">
    <source>
        <dbReference type="EMBL" id="KUL48701.1"/>
    </source>
</evidence>
<reference evidence="8" key="1">
    <citation type="submission" date="2015-10" db="EMBL/GenBank/DDBJ databases">
        <authorList>
            <person name="Ju K.-S."/>
            <person name="Doroghazi J.R."/>
            <person name="Metcalf W.W."/>
        </authorList>
    </citation>
    <scope>NUCLEOTIDE SEQUENCE [LARGE SCALE GENOMIC DNA]</scope>
    <source>
        <strain evidence="8">NRRL F-8817</strain>
    </source>
</reference>
<dbReference type="GO" id="GO:0016787">
    <property type="term" value="F:hydrolase activity"/>
    <property type="evidence" value="ECO:0007669"/>
    <property type="project" value="UniProtKB-KW"/>
</dbReference>
<gene>
    <name evidence="7" type="ORF">ADL28_28515</name>
</gene>
<dbReference type="SMART" id="SM00191">
    <property type="entry name" value="Int_alpha"/>
    <property type="match status" value="4"/>
</dbReference>
<accession>A0A0X3VVT5</accession>
<dbReference type="GO" id="GO:0007155">
    <property type="term" value="P:cell adhesion"/>
    <property type="evidence" value="ECO:0007669"/>
    <property type="project" value="InterPro"/>
</dbReference>
<dbReference type="PANTHER" id="PTHR23221">
    <property type="entry name" value="GLYCOSYLPHOSPHATIDYLINOSITOL PHOSPHOLIPASE D"/>
    <property type="match status" value="1"/>
</dbReference>
<feature type="signal peptide" evidence="6">
    <location>
        <begin position="1"/>
        <end position="32"/>
    </location>
</feature>
<dbReference type="InterPro" id="IPR000413">
    <property type="entry name" value="Integrin_alpha"/>
</dbReference>
<dbReference type="Proteomes" id="UP000053413">
    <property type="component" value="Unassembled WGS sequence"/>
</dbReference>
<dbReference type="OrthoDB" id="344301at2"/>
<dbReference type="EMBL" id="LLZJ01000373">
    <property type="protein sequence ID" value="KUL48701.1"/>
    <property type="molecule type" value="Genomic_DNA"/>
</dbReference>
<dbReference type="InterPro" id="IPR028994">
    <property type="entry name" value="Integrin_alpha_N"/>
</dbReference>
<proteinExistence type="predicted"/>
<sequence length="484" mass="48375">MRSRSLTTVVRCATVVALVTTPALLALPSAGAAEARTPAAAAPKVDFNKDGRADLAVSAPVGTVGGKAKAGYVAVVYGSASGADTAHRQVISQATEGVPGDPAASTYFGAHTVARDLDGDGYTDLAVQTGDSPAITVLWGSANGLTGGTQLPAGNGDHWGSSDIVGGDFNGDGKADLVDVVTVDEGSEDEKTGLRVRLGPFTRDGKDAGSSFSDTGRFDGPTGLTAGDITGDGKDDLVSTHAFEEMSQSSLFFKGDDKGLSPKVKDLTDAASATIGDVDKDGHGDLVLRTVPGNVVEDLPYDHGTLKVLYGTASGPSTTRTTTIDQNTAGVPGVNEDGDQFGYSLSSGDVNGDGYADISVGIPYEALEAGQKGAGSVVQLYGGRGGLSGTGAQAFTQDTAGVPGVAEADDHFGMAVRLVDTDGDGKDDLAVGAPHEDGAQSTSGAAWVLRGQSGGLTTSGVVSFGPDSLGAPEAGAALGAGFQQ</sequence>
<dbReference type="Gene3D" id="2.130.10.130">
    <property type="entry name" value="Integrin alpha, N-terminal"/>
    <property type="match status" value="3"/>
</dbReference>
<dbReference type="SUPFAM" id="SSF69318">
    <property type="entry name" value="Integrin alpha N-terminal domain"/>
    <property type="match status" value="2"/>
</dbReference>